<dbReference type="Proteomes" id="UP000596092">
    <property type="component" value="Chromosome"/>
</dbReference>
<proteinExistence type="predicted"/>
<evidence type="ECO:0000256" key="1">
    <source>
        <dbReference type="SAM" id="MobiDB-lite"/>
    </source>
</evidence>
<feature type="compositionally biased region" description="Polar residues" evidence="1">
    <location>
        <begin position="287"/>
        <end position="301"/>
    </location>
</feature>
<feature type="chain" id="PRO_5032367770" description="DUF4476 domain-containing protein" evidence="2">
    <location>
        <begin position="26"/>
        <end position="414"/>
    </location>
</feature>
<feature type="region of interest" description="Disordered" evidence="1">
    <location>
        <begin position="287"/>
        <end position="324"/>
    </location>
</feature>
<keyword evidence="4" id="KW-1185">Reference proteome</keyword>
<evidence type="ECO:0000313" key="3">
    <source>
        <dbReference type="EMBL" id="QQG66159.1"/>
    </source>
</evidence>
<dbReference type="EMBL" id="CP054140">
    <property type="protein sequence ID" value="QQG66159.1"/>
    <property type="molecule type" value="Genomic_DNA"/>
</dbReference>
<dbReference type="RefSeq" id="WP_199262029.1">
    <property type="nucleotide sequence ID" value="NZ_CP054140.1"/>
</dbReference>
<organism evidence="3 4">
    <name type="scientific">Desulfobulbus oligotrophicus</name>
    <dbReference type="NCBI Taxonomy" id="1909699"/>
    <lineage>
        <taxon>Bacteria</taxon>
        <taxon>Pseudomonadati</taxon>
        <taxon>Thermodesulfobacteriota</taxon>
        <taxon>Desulfobulbia</taxon>
        <taxon>Desulfobulbales</taxon>
        <taxon>Desulfobulbaceae</taxon>
        <taxon>Desulfobulbus</taxon>
    </lineage>
</organism>
<feature type="region of interest" description="Disordered" evidence="1">
    <location>
        <begin position="162"/>
        <end position="216"/>
    </location>
</feature>
<keyword evidence="2" id="KW-0732">Signal</keyword>
<feature type="compositionally biased region" description="Low complexity" evidence="1">
    <location>
        <begin position="308"/>
        <end position="323"/>
    </location>
</feature>
<evidence type="ECO:0000313" key="4">
    <source>
        <dbReference type="Proteomes" id="UP000596092"/>
    </source>
</evidence>
<gene>
    <name evidence="3" type="ORF">HP555_09935</name>
</gene>
<reference evidence="3 4" key="1">
    <citation type="submission" date="2020-05" db="EMBL/GenBank/DDBJ databases">
        <title>Complete genome of Desulfobulbus oligotrophicus.</title>
        <authorList>
            <person name="Podar M."/>
        </authorList>
    </citation>
    <scope>NUCLEOTIDE SEQUENCE [LARGE SCALE GENOMIC DNA]</scope>
    <source>
        <strain evidence="3 4">Prop6</strain>
    </source>
</reference>
<evidence type="ECO:0000256" key="2">
    <source>
        <dbReference type="SAM" id="SignalP"/>
    </source>
</evidence>
<protein>
    <recommendedName>
        <fullName evidence="5">DUF4476 domain-containing protein</fullName>
    </recommendedName>
</protein>
<sequence length="414" mass="45254">MRNRFLVLFITMLAFFMLASGVNSAEVNGFKGMRWGSRLADLQETKPLVLTKDGGKDGTSLYILQNDDLRYGKAVLTGIHYSFTKERLQGVMLLFSGSKNFTAVKNEAFSRFGKTPQVGQGKEELYNWPGKTTNMLLSYNQSNQSGFLFMKVKKMPPAVKVAAPPKPAVAPAQPERPDQAAVAGQTEQTPSSPDEFETALDRAPPPSQPNAATGGFPPEILAMIQQDQTLTQLCWETSGPEADAACVKMRENIDQLNAYGLCMRPDASGQSGTEVIWYSCADSSTSRVQQPTASATSSQPDNEPARETATTAVPTDTAPAPVDGSKARRCRLIGELFATAARMRDTGVKPPAAEEELAWRVSSEIPEITIERVRETVELVYFDQKYNHLSGEPLIEQVYDQCISGNGPYLQPLP</sequence>
<dbReference type="KEGG" id="dog:HP555_09935"/>
<feature type="signal peptide" evidence="2">
    <location>
        <begin position="1"/>
        <end position="25"/>
    </location>
</feature>
<name>A0A7T5VE93_9BACT</name>
<dbReference type="AlphaFoldDB" id="A0A7T5VE93"/>
<accession>A0A7T5VE93</accession>
<evidence type="ECO:0008006" key="5">
    <source>
        <dbReference type="Google" id="ProtNLM"/>
    </source>
</evidence>